<keyword evidence="4" id="KW-1185">Reference proteome</keyword>
<dbReference type="Gene3D" id="3.20.20.450">
    <property type="entry name" value="EAL domain"/>
    <property type="match status" value="1"/>
</dbReference>
<dbReference type="InterPro" id="IPR001633">
    <property type="entry name" value="EAL_dom"/>
</dbReference>
<dbReference type="SMART" id="SM00267">
    <property type="entry name" value="GGDEF"/>
    <property type="match status" value="1"/>
</dbReference>
<dbReference type="AlphaFoldDB" id="A0A840BMF8"/>
<dbReference type="SUPFAM" id="SSF141868">
    <property type="entry name" value="EAL domain-like"/>
    <property type="match status" value="1"/>
</dbReference>
<sequence>MNSLNDLSFDDTLTGLPNRLRFLLEVDDRLRGSRNADATVAMVDIDAFAETNDALGHEFGDKLLRAVAQRLRVRLPGAFIARVAGDTFGLLGESSLVAPRVVACLFEEPYCVEGQEIRISATHGYVNLGEHEGNGADALRNASFALIRAKSTQRGNYSMFTRTMDIEIMERVRMLHGLRSALNEDRLFLMYQPQVRIDGGQPVGVEALIRWRADDGRFVPPDRFIPLAEHAGLIVDIGSWVLRQACYEQAKIAAAGFPNMRMAVNVSAVQFRHPRFIEQVRDALHETGATAGQIELEFTPTMPVEALNFVENIRNELAGIGVKLAIDGFGTGFSSMSALQRLRVDRLKLDRSLLPAQSTNPNNGHQIVEMMIQLGHKLGVAALAVGVEETEQANMLLQLGCQEAQGYLYGRPMEPAALYAWLAERRNAT</sequence>
<dbReference type="GO" id="GO:0071111">
    <property type="term" value="F:cyclic-guanylate-specific phosphodiesterase activity"/>
    <property type="evidence" value="ECO:0007669"/>
    <property type="project" value="InterPro"/>
</dbReference>
<dbReference type="PANTHER" id="PTHR33121:SF70">
    <property type="entry name" value="SIGNALING PROTEIN YKOW"/>
    <property type="match status" value="1"/>
</dbReference>
<dbReference type="PROSITE" id="PS50883">
    <property type="entry name" value="EAL"/>
    <property type="match status" value="1"/>
</dbReference>
<comment type="caution">
    <text evidence="3">The sequence shown here is derived from an EMBL/GenBank/DDBJ whole genome shotgun (WGS) entry which is preliminary data.</text>
</comment>
<organism evidence="3 4">
    <name type="scientific">Niveibacterium umoris</name>
    <dbReference type="NCBI Taxonomy" id="1193620"/>
    <lineage>
        <taxon>Bacteria</taxon>
        <taxon>Pseudomonadati</taxon>
        <taxon>Pseudomonadota</taxon>
        <taxon>Betaproteobacteria</taxon>
        <taxon>Rhodocyclales</taxon>
        <taxon>Rhodocyclaceae</taxon>
        <taxon>Niveibacterium</taxon>
    </lineage>
</organism>
<dbReference type="InterPro" id="IPR000160">
    <property type="entry name" value="GGDEF_dom"/>
</dbReference>
<accession>A0A840BMF8</accession>
<dbReference type="Pfam" id="PF00990">
    <property type="entry name" value="GGDEF"/>
    <property type="match status" value="1"/>
</dbReference>
<dbReference type="PANTHER" id="PTHR33121">
    <property type="entry name" value="CYCLIC DI-GMP PHOSPHODIESTERASE PDEF"/>
    <property type="match status" value="1"/>
</dbReference>
<dbReference type="EMBL" id="JACIET010000003">
    <property type="protein sequence ID" value="MBB4014721.1"/>
    <property type="molecule type" value="Genomic_DNA"/>
</dbReference>
<reference evidence="3 4" key="1">
    <citation type="submission" date="2020-08" db="EMBL/GenBank/DDBJ databases">
        <title>Genomic Encyclopedia of Type Strains, Phase IV (KMG-IV): sequencing the most valuable type-strain genomes for metagenomic binning, comparative biology and taxonomic classification.</title>
        <authorList>
            <person name="Goeker M."/>
        </authorList>
    </citation>
    <scope>NUCLEOTIDE SEQUENCE [LARGE SCALE GENOMIC DNA]</scope>
    <source>
        <strain evidence="3 4">DSM 106739</strain>
    </source>
</reference>
<dbReference type="Pfam" id="PF00563">
    <property type="entry name" value="EAL"/>
    <property type="match status" value="1"/>
</dbReference>
<dbReference type="InterPro" id="IPR050706">
    <property type="entry name" value="Cyclic-di-GMP_PDE-like"/>
</dbReference>
<protein>
    <submittedName>
        <fullName evidence="3">Diguanylate cyclase (GGDEF)-like protein</fullName>
    </submittedName>
</protein>
<dbReference type="SMART" id="SM00052">
    <property type="entry name" value="EAL"/>
    <property type="match status" value="1"/>
</dbReference>
<evidence type="ECO:0000259" key="2">
    <source>
        <dbReference type="PROSITE" id="PS50887"/>
    </source>
</evidence>
<name>A0A840BMF8_9RHOO</name>
<dbReference type="RefSeq" id="WP_183637806.1">
    <property type="nucleotide sequence ID" value="NZ_BAABLE010000008.1"/>
</dbReference>
<feature type="domain" description="GGDEF" evidence="2">
    <location>
        <begin position="36"/>
        <end position="162"/>
    </location>
</feature>
<proteinExistence type="predicted"/>
<evidence type="ECO:0000259" key="1">
    <source>
        <dbReference type="PROSITE" id="PS50883"/>
    </source>
</evidence>
<dbReference type="InterPro" id="IPR043128">
    <property type="entry name" value="Rev_trsase/Diguanyl_cyclase"/>
</dbReference>
<dbReference type="NCBIfam" id="TIGR00254">
    <property type="entry name" value="GGDEF"/>
    <property type="match status" value="1"/>
</dbReference>
<dbReference type="SUPFAM" id="SSF55073">
    <property type="entry name" value="Nucleotide cyclase"/>
    <property type="match status" value="1"/>
</dbReference>
<dbReference type="CDD" id="cd01948">
    <property type="entry name" value="EAL"/>
    <property type="match status" value="1"/>
</dbReference>
<evidence type="ECO:0000313" key="4">
    <source>
        <dbReference type="Proteomes" id="UP000561045"/>
    </source>
</evidence>
<dbReference type="InterPro" id="IPR029787">
    <property type="entry name" value="Nucleotide_cyclase"/>
</dbReference>
<gene>
    <name evidence="3" type="ORF">GGR36_004077</name>
</gene>
<dbReference type="InterPro" id="IPR035919">
    <property type="entry name" value="EAL_sf"/>
</dbReference>
<evidence type="ECO:0000313" key="3">
    <source>
        <dbReference type="EMBL" id="MBB4014721.1"/>
    </source>
</evidence>
<dbReference type="Proteomes" id="UP000561045">
    <property type="component" value="Unassembled WGS sequence"/>
</dbReference>
<dbReference type="CDD" id="cd01949">
    <property type="entry name" value="GGDEF"/>
    <property type="match status" value="1"/>
</dbReference>
<dbReference type="Gene3D" id="3.30.70.270">
    <property type="match status" value="1"/>
</dbReference>
<dbReference type="PROSITE" id="PS50887">
    <property type="entry name" value="GGDEF"/>
    <property type="match status" value="1"/>
</dbReference>
<feature type="domain" description="EAL" evidence="1">
    <location>
        <begin position="171"/>
        <end position="426"/>
    </location>
</feature>